<dbReference type="EMBL" id="JACORU010000011">
    <property type="protein sequence ID" value="MBC5767492.1"/>
    <property type="molecule type" value="Genomic_DNA"/>
</dbReference>
<keyword evidence="2 9" id="KW-0032">Aminotransferase</keyword>
<dbReference type="InterPro" id="IPR036388">
    <property type="entry name" value="WH-like_DNA-bd_sf"/>
</dbReference>
<dbReference type="InterPro" id="IPR000524">
    <property type="entry name" value="Tscrpt_reg_HTH_GntR"/>
</dbReference>
<evidence type="ECO:0000256" key="3">
    <source>
        <dbReference type="ARBA" id="ARBA00022679"/>
    </source>
</evidence>
<dbReference type="CDD" id="cd07377">
    <property type="entry name" value="WHTH_GntR"/>
    <property type="match status" value="1"/>
</dbReference>
<dbReference type="Pfam" id="PF00155">
    <property type="entry name" value="Aminotran_1_2"/>
    <property type="match status" value="1"/>
</dbReference>
<dbReference type="InterPro" id="IPR015422">
    <property type="entry name" value="PyrdxlP-dep_Trfase_small"/>
</dbReference>
<organism evidence="9 10">
    <name type="scientific">Ramlibacter albus</name>
    <dbReference type="NCBI Taxonomy" id="2079448"/>
    <lineage>
        <taxon>Bacteria</taxon>
        <taxon>Pseudomonadati</taxon>
        <taxon>Pseudomonadota</taxon>
        <taxon>Betaproteobacteria</taxon>
        <taxon>Burkholderiales</taxon>
        <taxon>Comamonadaceae</taxon>
        <taxon>Ramlibacter</taxon>
    </lineage>
</organism>
<evidence type="ECO:0000313" key="10">
    <source>
        <dbReference type="Proteomes" id="UP000596827"/>
    </source>
</evidence>
<keyword evidence="5" id="KW-0805">Transcription regulation</keyword>
<gene>
    <name evidence="9" type="ORF">H8R02_23705</name>
</gene>
<proteinExistence type="inferred from homology"/>
<evidence type="ECO:0000256" key="1">
    <source>
        <dbReference type="ARBA" id="ARBA00005384"/>
    </source>
</evidence>
<dbReference type="Gene3D" id="3.40.640.10">
    <property type="entry name" value="Type I PLP-dependent aspartate aminotransferase-like (Major domain)"/>
    <property type="match status" value="1"/>
</dbReference>
<dbReference type="CDD" id="cd00609">
    <property type="entry name" value="AAT_like"/>
    <property type="match status" value="1"/>
</dbReference>
<dbReference type="InterPro" id="IPR004839">
    <property type="entry name" value="Aminotransferase_I/II_large"/>
</dbReference>
<dbReference type="GO" id="GO:0003677">
    <property type="term" value="F:DNA binding"/>
    <property type="evidence" value="ECO:0007669"/>
    <property type="project" value="UniProtKB-KW"/>
</dbReference>
<name>A0A923MEE8_9BURK</name>
<dbReference type="SUPFAM" id="SSF53383">
    <property type="entry name" value="PLP-dependent transferases"/>
    <property type="match status" value="1"/>
</dbReference>
<dbReference type="PANTHER" id="PTHR46577">
    <property type="entry name" value="HTH-TYPE TRANSCRIPTIONAL REGULATORY PROTEIN GABR"/>
    <property type="match status" value="1"/>
</dbReference>
<evidence type="ECO:0000256" key="2">
    <source>
        <dbReference type="ARBA" id="ARBA00022576"/>
    </source>
</evidence>
<evidence type="ECO:0000259" key="8">
    <source>
        <dbReference type="PROSITE" id="PS50949"/>
    </source>
</evidence>
<evidence type="ECO:0000256" key="4">
    <source>
        <dbReference type="ARBA" id="ARBA00022898"/>
    </source>
</evidence>
<keyword evidence="7" id="KW-0804">Transcription</keyword>
<dbReference type="AlphaFoldDB" id="A0A923MEE8"/>
<comment type="similarity">
    <text evidence="1">In the C-terminal section; belongs to the class-I pyridoxal-phosphate-dependent aminotransferase family.</text>
</comment>
<dbReference type="Gene3D" id="3.90.1150.10">
    <property type="entry name" value="Aspartate Aminotransferase, domain 1"/>
    <property type="match status" value="1"/>
</dbReference>
<evidence type="ECO:0000313" key="9">
    <source>
        <dbReference type="EMBL" id="MBC5767492.1"/>
    </source>
</evidence>
<dbReference type="SUPFAM" id="SSF46785">
    <property type="entry name" value="Winged helix' DNA-binding domain"/>
    <property type="match status" value="1"/>
</dbReference>
<keyword evidence="10" id="KW-1185">Reference proteome</keyword>
<dbReference type="FunFam" id="3.40.640.10:FF:000023">
    <property type="entry name" value="Transcriptional regulator, GntR family"/>
    <property type="match status" value="1"/>
</dbReference>
<accession>A0A923MEE8</accession>
<dbReference type="InterPro" id="IPR051446">
    <property type="entry name" value="HTH_trans_reg/aminotransferase"/>
</dbReference>
<dbReference type="InterPro" id="IPR015421">
    <property type="entry name" value="PyrdxlP-dep_Trfase_major"/>
</dbReference>
<keyword evidence="4" id="KW-0663">Pyridoxal phosphate</keyword>
<evidence type="ECO:0000256" key="7">
    <source>
        <dbReference type="ARBA" id="ARBA00023163"/>
    </source>
</evidence>
<evidence type="ECO:0000256" key="6">
    <source>
        <dbReference type="ARBA" id="ARBA00023125"/>
    </source>
</evidence>
<protein>
    <submittedName>
        <fullName evidence="9">PLP-dependent aminotransferase family protein</fullName>
    </submittedName>
</protein>
<comment type="caution">
    <text evidence="9">The sequence shown here is derived from an EMBL/GenBank/DDBJ whole genome shotgun (WGS) entry which is preliminary data.</text>
</comment>
<keyword evidence="3" id="KW-0808">Transferase</keyword>
<sequence length="474" mass="51631">MPQHPTRYEQLADDMTQAMSDGLLKPGERLPSVRETCHRRGVSPSTVFQAYGLLETRGLVEVRPRSGFYVSAPKRSLRASLQPAVPRPEATEVAVSALAFDLLESTRDPAVVPLGSAFPRGSLFPVDALARSGARAMRRLKPEQVTSALTAGDETLRQALRKRYALQGVPLASDELVVTNGALEALNLCLQAVTQPGDVVAIESPTFYAALQVLERLKLRAVEIATDPVEGVDLDALAAVLTRERVAACWLMPNFQNPLGALMPVARKRALVDLLAHHGVPLIEDDVYGELYADLRRPPPAKAFDTTGGVLHCSSFSKCLSPGYRVGWAAAGRFARDVQRLKMMSSLATSLPPQLAIADYLGQGAYDRHLRQLRALLADEQQRVRRLVLRHFPASTRVTQPRGGYFLWLELPPTVDALALHHRAMAAGISSAPGVLFSADRRFTHHLRLNVGHPGDPRIDGAVRQLGEMAASMA</sequence>
<evidence type="ECO:0000256" key="5">
    <source>
        <dbReference type="ARBA" id="ARBA00023015"/>
    </source>
</evidence>
<dbReference type="PROSITE" id="PS50949">
    <property type="entry name" value="HTH_GNTR"/>
    <property type="match status" value="1"/>
</dbReference>
<dbReference type="InterPro" id="IPR036390">
    <property type="entry name" value="WH_DNA-bd_sf"/>
</dbReference>
<dbReference type="InterPro" id="IPR015424">
    <property type="entry name" value="PyrdxlP-dep_Trfase"/>
</dbReference>
<dbReference type="RefSeq" id="WP_187083983.1">
    <property type="nucleotide sequence ID" value="NZ_JACORU010000011.1"/>
</dbReference>
<keyword evidence="6" id="KW-0238">DNA-binding</keyword>
<dbReference type="Pfam" id="PF00392">
    <property type="entry name" value="GntR"/>
    <property type="match status" value="1"/>
</dbReference>
<feature type="domain" description="HTH gntR-type" evidence="8">
    <location>
        <begin position="5"/>
        <end position="73"/>
    </location>
</feature>
<reference evidence="9" key="1">
    <citation type="submission" date="2020-08" db="EMBL/GenBank/DDBJ databases">
        <title>Ramlibacter sp. GTP1 16S ribosomal RNA gene genome sequencing and assembly.</title>
        <authorList>
            <person name="Kang M."/>
        </authorList>
    </citation>
    <scope>NUCLEOTIDE SEQUENCE</scope>
    <source>
        <strain evidence="9">GTP1</strain>
    </source>
</reference>
<dbReference type="Proteomes" id="UP000596827">
    <property type="component" value="Unassembled WGS sequence"/>
</dbReference>
<dbReference type="PANTHER" id="PTHR46577:SF2">
    <property type="entry name" value="TRANSCRIPTIONAL REGULATORY PROTEIN"/>
    <property type="match status" value="1"/>
</dbReference>
<dbReference type="GO" id="GO:0030170">
    <property type="term" value="F:pyridoxal phosphate binding"/>
    <property type="evidence" value="ECO:0007669"/>
    <property type="project" value="InterPro"/>
</dbReference>
<dbReference type="GO" id="GO:0008483">
    <property type="term" value="F:transaminase activity"/>
    <property type="evidence" value="ECO:0007669"/>
    <property type="project" value="UniProtKB-KW"/>
</dbReference>
<dbReference type="Gene3D" id="1.10.10.10">
    <property type="entry name" value="Winged helix-like DNA-binding domain superfamily/Winged helix DNA-binding domain"/>
    <property type="match status" value="1"/>
</dbReference>
<dbReference type="GO" id="GO:0003700">
    <property type="term" value="F:DNA-binding transcription factor activity"/>
    <property type="evidence" value="ECO:0007669"/>
    <property type="project" value="InterPro"/>
</dbReference>
<dbReference type="SMART" id="SM00345">
    <property type="entry name" value="HTH_GNTR"/>
    <property type="match status" value="1"/>
</dbReference>